<dbReference type="OrthoDB" id="9115128at2"/>
<comment type="caution">
    <text evidence="1">The sequence shown here is derived from an EMBL/GenBank/DDBJ whole genome shotgun (WGS) entry which is preliminary data.</text>
</comment>
<accession>A0A071MH13</accession>
<dbReference type="AlphaFoldDB" id="A0A071MH13"/>
<sequence length="113" mass="11936">MNDRRIAPQSIDVGAGEYLTPAQIILMFGFLAYEAPRVPPVAKSNARIALAAILRAATAGGFKSADLLDTLMARAERSPRVDSLMDEAARAIGDASAFITVMQRAGISMEAGL</sequence>
<protein>
    <submittedName>
        <fullName evidence="1">Uncharacterized protein</fullName>
    </submittedName>
</protein>
<dbReference type="EMBL" id="JJOA01000008">
    <property type="protein sequence ID" value="KEA59958.1"/>
    <property type="molecule type" value="Genomic_DNA"/>
</dbReference>
<gene>
    <name evidence="1" type="ORF">DT99_10165</name>
</gene>
<evidence type="ECO:0000313" key="1">
    <source>
        <dbReference type="EMBL" id="KEA59958.1"/>
    </source>
</evidence>
<organism evidence="1">
    <name type="scientific">Burkholderia cenocepacia</name>
    <dbReference type="NCBI Taxonomy" id="95486"/>
    <lineage>
        <taxon>Bacteria</taxon>
        <taxon>Pseudomonadati</taxon>
        <taxon>Pseudomonadota</taxon>
        <taxon>Betaproteobacteria</taxon>
        <taxon>Burkholderiales</taxon>
        <taxon>Burkholderiaceae</taxon>
        <taxon>Burkholderia</taxon>
        <taxon>Burkholderia cepacia complex</taxon>
    </lineage>
</organism>
<reference evidence="1" key="1">
    <citation type="submission" date="2014-04" db="EMBL/GenBank/DDBJ databases">
        <title>In planta biocontrol of soil-borne Fusarium wilt of banana through a plant endophytic bacterium, Burkholderia cenocepacia 869T2.</title>
        <authorList>
            <person name="Ho Y.-N."/>
            <person name="Chiang H.-M."/>
            <person name="Chao C.-P."/>
            <person name="Su C.-C."/>
            <person name="Hsu H.-F."/>
            <person name="Guo C.-T."/>
            <person name="Hsieh J.-L."/>
            <person name="Huang C.-C."/>
        </authorList>
    </citation>
    <scope>NUCLEOTIDE SEQUENCE [LARGE SCALE GENOMIC DNA]</scope>
    <source>
        <strain evidence="1">869T2</strain>
    </source>
</reference>
<name>A0A071MH13_9BURK</name>
<proteinExistence type="predicted"/>